<gene>
    <name evidence="2" type="ORF">CEXT_19091</name>
</gene>
<protein>
    <submittedName>
        <fullName evidence="2">Uncharacterized protein</fullName>
    </submittedName>
</protein>
<feature type="transmembrane region" description="Helical" evidence="1">
    <location>
        <begin position="7"/>
        <end position="29"/>
    </location>
</feature>
<proteinExistence type="predicted"/>
<evidence type="ECO:0000313" key="2">
    <source>
        <dbReference type="EMBL" id="GIX92213.1"/>
    </source>
</evidence>
<comment type="caution">
    <text evidence="2">The sequence shown here is derived from an EMBL/GenBank/DDBJ whole genome shotgun (WGS) entry which is preliminary data.</text>
</comment>
<dbReference type="Proteomes" id="UP001054945">
    <property type="component" value="Unassembled WGS sequence"/>
</dbReference>
<dbReference type="AlphaFoldDB" id="A0AAV4P6U4"/>
<accession>A0AAV4P6U4</accession>
<dbReference type="EMBL" id="BPLR01021668">
    <property type="protein sequence ID" value="GIX92213.1"/>
    <property type="molecule type" value="Genomic_DNA"/>
</dbReference>
<keyword evidence="1" id="KW-0472">Membrane</keyword>
<reference evidence="2 3" key="1">
    <citation type="submission" date="2021-06" db="EMBL/GenBank/DDBJ databases">
        <title>Caerostris extrusa draft genome.</title>
        <authorList>
            <person name="Kono N."/>
            <person name="Arakawa K."/>
        </authorList>
    </citation>
    <scope>NUCLEOTIDE SEQUENCE [LARGE SCALE GENOMIC DNA]</scope>
</reference>
<keyword evidence="1" id="KW-0812">Transmembrane</keyword>
<evidence type="ECO:0000256" key="1">
    <source>
        <dbReference type="SAM" id="Phobius"/>
    </source>
</evidence>
<keyword evidence="1" id="KW-1133">Transmembrane helix</keyword>
<keyword evidence="3" id="KW-1185">Reference proteome</keyword>
<name>A0AAV4P6U4_CAEEX</name>
<sequence length="74" mass="8270">MLFEIRAVMVVFSAFIGSIIVITVGWYNISLLDNDSRGMDVSLEALTCVVKKKFQSLFLMMFGSVRMGKIAKMA</sequence>
<evidence type="ECO:0000313" key="3">
    <source>
        <dbReference type="Proteomes" id="UP001054945"/>
    </source>
</evidence>
<organism evidence="2 3">
    <name type="scientific">Caerostris extrusa</name>
    <name type="common">Bark spider</name>
    <name type="synonym">Caerostris bankana</name>
    <dbReference type="NCBI Taxonomy" id="172846"/>
    <lineage>
        <taxon>Eukaryota</taxon>
        <taxon>Metazoa</taxon>
        <taxon>Ecdysozoa</taxon>
        <taxon>Arthropoda</taxon>
        <taxon>Chelicerata</taxon>
        <taxon>Arachnida</taxon>
        <taxon>Araneae</taxon>
        <taxon>Araneomorphae</taxon>
        <taxon>Entelegynae</taxon>
        <taxon>Araneoidea</taxon>
        <taxon>Araneidae</taxon>
        <taxon>Caerostris</taxon>
    </lineage>
</organism>